<dbReference type="AlphaFoldDB" id="A0A1F8DXS7"/>
<evidence type="ECO:0000256" key="1">
    <source>
        <dbReference type="SAM" id="Phobius"/>
    </source>
</evidence>
<reference evidence="2 3" key="1">
    <citation type="journal article" date="2016" name="Nat. Commun.">
        <title>Thousands of microbial genomes shed light on interconnected biogeochemical processes in an aquifer system.</title>
        <authorList>
            <person name="Anantharaman K."/>
            <person name="Brown C.T."/>
            <person name="Hug L.A."/>
            <person name="Sharon I."/>
            <person name="Castelle C.J."/>
            <person name="Probst A.J."/>
            <person name="Thomas B.C."/>
            <person name="Singh A."/>
            <person name="Wilkins M.J."/>
            <person name="Karaoz U."/>
            <person name="Brodie E.L."/>
            <person name="Williams K.H."/>
            <person name="Hubbard S.S."/>
            <person name="Banfield J.F."/>
        </authorList>
    </citation>
    <scope>NUCLEOTIDE SEQUENCE [LARGE SCALE GENOMIC DNA]</scope>
</reference>
<comment type="caution">
    <text evidence="2">The sequence shown here is derived from an EMBL/GenBank/DDBJ whole genome shotgun (WGS) entry which is preliminary data.</text>
</comment>
<keyword evidence="1" id="KW-0812">Transmembrane</keyword>
<evidence type="ECO:0000313" key="2">
    <source>
        <dbReference type="EMBL" id="OGM92585.1"/>
    </source>
</evidence>
<protein>
    <submittedName>
        <fullName evidence="2">Uncharacterized protein</fullName>
    </submittedName>
</protein>
<dbReference type="STRING" id="1802559.A2372_04035"/>
<evidence type="ECO:0000313" key="3">
    <source>
        <dbReference type="Proteomes" id="UP000176422"/>
    </source>
</evidence>
<feature type="transmembrane region" description="Helical" evidence="1">
    <location>
        <begin position="25"/>
        <end position="45"/>
    </location>
</feature>
<dbReference type="Proteomes" id="UP000176422">
    <property type="component" value="Unassembled WGS sequence"/>
</dbReference>
<gene>
    <name evidence="2" type="ORF">A2372_04035</name>
</gene>
<name>A0A1F8DXS7_9BACT</name>
<sequence>MNEFVEGITKVGVYLFDIYLSKLPALQAFSLVITGILLFFVVLMMRRMKTLEMKRDKSMDKWGLIDMSKEKQRRMWKDLLGEAAKGSDVKLKKALSDADGMLDEALKNVGIVGNDMNERLAKTDEMRVVNIREVREAHRLVMRTKKEPTLPLTAREGWNIIGIYEKALKELGTIK</sequence>
<dbReference type="EMBL" id="MGIT01000004">
    <property type="protein sequence ID" value="OGM92585.1"/>
    <property type="molecule type" value="Genomic_DNA"/>
</dbReference>
<keyword evidence="1" id="KW-1133">Transmembrane helix</keyword>
<organism evidence="2 3">
    <name type="scientific">Candidatus Wolfebacteria bacterium RIFOXYB1_FULL_54_12</name>
    <dbReference type="NCBI Taxonomy" id="1802559"/>
    <lineage>
        <taxon>Bacteria</taxon>
        <taxon>Candidatus Wolfeibacteriota</taxon>
    </lineage>
</organism>
<proteinExistence type="predicted"/>
<accession>A0A1F8DXS7</accession>
<keyword evidence="1" id="KW-0472">Membrane</keyword>